<evidence type="ECO:0000256" key="1">
    <source>
        <dbReference type="ARBA" id="ARBA00009981"/>
    </source>
</evidence>
<comment type="caution">
    <text evidence="3">The sequence shown here is derived from an EMBL/GenBank/DDBJ whole genome shotgun (WGS) entry which is preliminary data.</text>
</comment>
<protein>
    <recommendedName>
        <fullName evidence="2">Antitoxin</fullName>
    </recommendedName>
</protein>
<dbReference type="OrthoDB" id="5297687at2"/>
<name>A0A0Q9YD53_9GAMM</name>
<dbReference type="PANTHER" id="PTHR33713:SF10">
    <property type="entry name" value="ANTITOXIN YAFN"/>
    <property type="match status" value="1"/>
</dbReference>
<comment type="function">
    <text evidence="2">Antitoxin component of a type II toxin-antitoxin (TA) system.</text>
</comment>
<dbReference type="PANTHER" id="PTHR33713">
    <property type="entry name" value="ANTITOXIN YAFN-RELATED"/>
    <property type="match status" value="1"/>
</dbReference>
<keyword evidence="5" id="KW-1185">Reference proteome</keyword>
<dbReference type="STRING" id="437022.CC99x_01362"/>
<dbReference type="InterPro" id="IPR051405">
    <property type="entry name" value="phD/YefM_antitoxin"/>
</dbReference>
<dbReference type="SUPFAM" id="SSF143120">
    <property type="entry name" value="YefM-like"/>
    <property type="match status" value="1"/>
</dbReference>
<reference evidence="4" key="2">
    <citation type="journal article" date="2016" name="Genome Announc.">
        <title>Draft Genome Sequences of Two Novel Amoeba-Resistant Intranuclear Bacteria, 'Candidatus Berkiella cookevillensis' and 'Candidatus Berkiella aquae'.</title>
        <authorList>
            <person name="Mehari Y.T."/>
            <person name="Arivett B.A."/>
            <person name="Farone A.L."/>
            <person name="Gunderson J.H."/>
            <person name="Farone M.B."/>
        </authorList>
    </citation>
    <scope>NUCLEOTIDE SEQUENCE</scope>
    <source>
        <strain evidence="4">CC99</strain>
    </source>
</reference>
<evidence type="ECO:0000313" key="5">
    <source>
        <dbReference type="Proteomes" id="UP000051494"/>
    </source>
</evidence>
<dbReference type="EMBL" id="LKHV02000001">
    <property type="protein sequence ID" value="MCS5707943.1"/>
    <property type="molecule type" value="Genomic_DNA"/>
</dbReference>
<accession>A0A0Q9YD53</accession>
<gene>
    <name evidence="4" type="ORF">CC99x_003400</name>
    <name evidence="3" type="ORF">CC99x_01362</name>
</gene>
<sequence length="83" mass="9494">MATFDAKSSVNITEFKKNPMAVLKRSKGKPVGILNRDVRVAYLIPAKTYEKMQDTLEDFELGEIVRKRQKQINKAIAVKLEEL</sequence>
<comment type="similarity">
    <text evidence="1 2">Belongs to the phD/YefM antitoxin family.</text>
</comment>
<reference evidence="4" key="3">
    <citation type="submission" date="2021-06" db="EMBL/GenBank/DDBJ databases">
        <title>Genomic Description and Analysis of Intracellular Bacteria, Candidatus Berkiella cookevillensis and Candidatus Berkiella aquae.</title>
        <authorList>
            <person name="Kidane D.T."/>
            <person name="Mehari Y.T."/>
            <person name="Rice F.C."/>
            <person name="Arivett B.A."/>
            <person name="Farone A.L."/>
            <person name="Berk S.G."/>
            <person name="Farone M.B."/>
        </authorList>
    </citation>
    <scope>NUCLEOTIDE SEQUENCE</scope>
    <source>
        <strain evidence="4">CC99</strain>
    </source>
</reference>
<evidence type="ECO:0000313" key="4">
    <source>
        <dbReference type="EMBL" id="MCS5707943.1"/>
    </source>
</evidence>
<dbReference type="InterPro" id="IPR006442">
    <property type="entry name" value="Antitoxin_Phd/YefM"/>
</dbReference>
<dbReference type="Proteomes" id="UP000051494">
    <property type="component" value="Unassembled WGS sequence"/>
</dbReference>
<dbReference type="RefSeq" id="WP_057624469.1">
    <property type="nucleotide sequence ID" value="NZ_LKHV02000001.1"/>
</dbReference>
<reference evidence="3" key="1">
    <citation type="submission" date="2015-09" db="EMBL/GenBank/DDBJ databases">
        <title>Draft Genome Sequences of Two Novel Amoeba-resistant Intranuclear Bacteria, Candidatus Berkiella cookevillensis and Candidatus Berkiella aquae.</title>
        <authorList>
            <person name="Mehari Y.T."/>
            <person name="Arivett B.A."/>
            <person name="Farone A.L."/>
            <person name="Gunderson J.H."/>
            <person name="Farone M.B."/>
        </authorList>
    </citation>
    <scope>NUCLEOTIDE SEQUENCE [LARGE SCALE GENOMIC DNA]</scope>
    <source>
        <strain evidence="3">CC99</strain>
    </source>
</reference>
<dbReference type="NCBIfam" id="TIGR01552">
    <property type="entry name" value="phd_fam"/>
    <property type="match status" value="1"/>
</dbReference>
<dbReference type="InterPro" id="IPR036165">
    <property type="entry name" value="YefM-like_sf"/>
</dbReference>
<evidence type="ECO:0000256" key="2">
    <source>
        <dbReference type="RuleBase" id="RU362080"/>
    </source>
</evidence>
<organism evidence="3">
    <name type="scientific">Candidatus Berkiella cookevillensis</name>
    <dbReference type="NCBI Taxonomy" id="437022"/>
    <lineage>
        <taxon>Bacteria</taxon>
        <taxon>Pseudomonadati</taxon>
        <taxon>Pseudomonadota</taxon>
        <taxon>Gammaproteobacteria</taxon>
        <taxon>Candidatus Berkiellales</taxon>
        <taxon>Candidatus Berkiellaceae</taxon>
        <taxon>Candidatus Berkiella</taxon>
    </lineage>
</organism>
<dbReference type="Pfam" id="PF02604">
    <property type="entry name" value="PhdYeFM_antitox"/>
    <property type="match status" value="1"/>
</dbReference>
<dbReference type="EMBL" id="LKHV01000006">
    <property type="protein sequence ID" value="KRG18479.1"/>
    <property type="molecule type" value="Genomic_DNA"/>
</dbReference>
<evidence type="ECO:0000313" key="3">
    <source>
        <dbReference type="EMBL" id="KRG18479.1"/>
    </source>
</evidence>
<dbReference type="AlphaFoldDB" id="A0A0Q9YD53"/>
<proteinExistence type="inferred from homology"/>